<dbReference type="InterPro" id="IPR016136">
    <property type="entry name" value="DNA_helicase_N/primase_C"/>
</dbReference>
<dbReference type="FunFam" id="3.90.980.10:FF:000001">
    <property type="entry name" value="DNA primase"/>
    <property type="match status" value="1"/>
</dbReference>
<feature type="coiled-coil region" evidence="15">
    <location>
        <begin position="415"/>
        <end position="442"/>
    </location>
</feature>
<keyword evidence="15" id="KW-0175">Coiled coil</keyword>
<keyword evidence="6 12" id="KW-0479">Metal-binding</keyword>
<evidence type="ECO:0000256" key="4">
    <source>
        <dbReference type="ARBA" id="ARBA00022695"/>
    </source>
</evidence>
<dbReference type="RefSeq" id="WP_078696180.1">
    <property type="nucleotide sequence ID" value="NZ_FUYH01000007.1"/>
</dbReference>
<dbReference type="AlphaFoldDB" id="A0A1T4XAA5"/>
<feature type="zinc finger region" description="CHC2-type" evidence="12 14">
    <location>
        <begin position="39"/>
        <end position="63"/>
    </location>
</feature>
<sequence>MGRIPQNIIEKIVERSDIVDVVSEFVPLRKSGRNYMGVCPFHNDKGPSLSVSQDKQLFHCFGCGASGNVIGFIMRIKNIEYIDAIAYLADRANVTIEFSDNDRKTDEENKVKDEIFKANIEAARLYFSNLKKSKRAYEYLKKRNVDDTIILKFGLGYSIESYNFIYNNLRNKGFSEEILLKAGLIIKGQKGYYDRFRNRIMFPVIDIKGRIIGFGGRVLDDSKPKYLNSPETPVFKKGTNLYGLNLAAKQPSIENIIIVEGYMDCISLHQYGVNNAVASLGTSLTLEQAKLLKRYSKDIFICYDADTAGQAATLRGLSILESAGCEVKIIEIPKGKDPDEFIKNYGVEEFKNLMKNALPVLEYRIQKAKNGKDLKDIKQKSLFINEVANILSEVDNPIDVQLFAAKVFDETGIAVQSILEQIKKLKNKKSNNENNKNNRRDNIVNGNIYNVEPAYKKAERLILNLCLKDSELFRFISKRIKPEEFITDEYKISAEYIFEKCSNEEKIDANELLLKFENNDDISNISSIFIEYEFNEDLFKLSEDLIKTIRRHKLESMINDLNADIKKYEEANDIEKSAALFQELIKLRKQLNLL</sequence>
<feature type="domain" description="Toprim" evidence="16">
    <location>
        <begin position="254"/>
        <end position="335"/>
    </location>
</feature>
<dbReference type="GO" id="GO:0005524">
    <property type="term" value="F:ATP binding"/>
    <property type="evidence" value="ECO:0007669"/>
    <property type="project" value="InterPro"/>
</dbReference>
<keyword evidence="11 12" id="KW-0804">Transcription</keyword>
<keyword evidence="10 12" id="KW-0238">DNA-binding</keyword>
<accession>A0A1T4XAA5</accession>
<dbReference type="InterPro" id="IPR034151">
    <property type="entry name" value="TOPRIM_DnaG_bac"/>
</dbReference>
<dbReference type="InterPro" id="IPR036185">
    <property type="entry name" value="DNA_heli_DnaB-like_N_sf"/>
</dbReference>
<dbReference type="PANTHER" id="PTHR30313">
    <property type="entry name" value="DNA PRIMASE"/>
    <property type="match status" value="1"/>
</dbReference>
<dbReference type="PROSITE" id="PS50880">
    <property type="entry name" value="TOPRIM"/>
    <property type="match status" value="1"/>
</dbReference>
<dbReference type="NCBIfam" id="TIGR01391">
    <property type="entry name" value="dnaG"/>
    <property type="match status" value="1"/>
</dbReference>
<evidence type="ECO:0000256" key="11">
    <source>
        <dbReference type="ARBA" id="ARBA00023163"/>
    </source>
</evidence>
<dbReference type="InterPro" id="IPR013264">
    <property type="entry name" value="DNAG_N"/>
</dbReference>
<evidence type="ECO:0000256" key="9">
    <source>
        <dbReference type="ARBA" id="ARBA00022842"/>
    </source>
</evidence>
<dbReference type="GO" id="GO:0005737">
    <property type="term" value="C:cytoplasm"/>
    <property type="evidence" value="ECO:0007669"/>
    <property type="project" value="TreeGrafter"/>
</dbReference>
<dbReference type="SMART" id="SM00400">
    <property type="entry name" value="ZnF_CHCC"/>
    <property type="match status" value="1"/>
</dbReference>
<keyword evidence="7 12" id="KW-0863">Zinc-finger</keyword>
<keyword evidence="2 12" id="KW-0639">Primosome</keyword>
<comment type="function">
    <text evidence="12 13">RNA polymerase that catalyzes the synthesis of short RNA molecules used as primers for DNA polymerase during DNA replication.</text>
</comment>
<dbReference type="Gene3D" id="3.40.1360.10">
    <property type="match status" value="1"/>
</dbReference>
<dbReference type="FunFam" id="3.40.1360.10:FF:000002">
    <property type="entry name" value="DNA primase"/>
    <property type="match status" value="1"/>
</dbReference>
<keyword evidence="3 12" id="KW-0808">Transferase</keyword>
<evidence type="ECO:0000256" key="8">
    <source>
        <dbReference type="ARBA" id="ARBA00022833"/>
    </source>
</evidence>
<dbReference type="InterPro" id="IPR036977">
    <property type="entry name" value="DNA_primase_Znf_CHC2"/>
</dbReference>
<dbReference type="OrthoDB" id="9803773at2"/>
<evidence type="ECO:0000256" key="14">
    <source>
        <dbReference type="PIRSR" id="PIRSR002811-1"/>
    </source>
</evidence>
<dbReference type="InterPro" id="IPR019475">
    <property type="entry name" value="DNA_primase_DnaB-bd"/>
</dbReference>
<evidence type="ECO:0000259" key="16">
    <source>
        <dbReference type="PROSITE" id="PS50880"/>
    </source>
</evidence>
<organism evidence="17 18">
    <name type="scientific">Caloramator quimbayensis</name>
    <dbReference type="NCBI Taxonomy" id="1147123"/>
    <lineage>
        <taxon>Bacteria</taxon>
        <taxon>Bacillati</taxon>
        <taxon>Bacillota</taxon>
        <taxon>Clostridia</taxon>
        <taxon>Eubacteriales</taxon>
        <taxon>Clostridiaceae</taxon>
        <taxon>Caloramator</taxon>
    </lineage>
</organism>
<evidence type="ECO:0000256" key="7">
    <source>
        <dbReference type="ARBA" id="ARBA00022771"/>
    </source>
</evidence>
<comment type="cofactor">
    <cofactor evidence="12 13 14">
        <name>Zn(2+)</name>
        <dbReference type="ChEBI" id="CHEBI:29105"/>
    </cofactor>
    <text evidence="12 13 14">Binds 1 zinc ion per monomer.</text>
</comment>
<dbReference type="Pfam" id="PF13155">
    <property type="entry name" value="Toprim_2"/>
    <property type="match status" value="1"/>
</dbReference>
<evidence type="ECO:0000313" key="17">
    <source>
        <dbReference type="EMBL" id="SKA86028.1"/>
    </source>
</evidence>
<name>A0A1T4XAA5_9CLOT</name>
<dbReference type="Proteomes" id="UP000190105">
    <property type="component" value="Unassembled WGS sequence"/>
</dbReference>
<keyword evidence="5 12" id="KW-0235">DNA replication</keyword>
<dbReference type="GO" id="GO:1990077">
    <property type="term" value="C:primosome complex"/>
    <property type="evidence" value="ECO:0007669"/>
    <property type="project" value="UniProtKB-KW"/>
</dbReference>
<dbReference type="GO" id="GO:0003678">
    <property type="term" value="F:DNA helicase activity"/>
    <property type="evidence" value="ECO:0007669"/>
    <property type="project" value="InterPro"/>
</dbReference>
<dbReference type="PIRSF" id="PIRSF002811">
    <property type="entry name" value="DnaG"/>
    <property type="match status" value="1"/>
</dbReference>
<dbReference type="SUPFAM" id="SSF57783">
    <property type="entry name" value="Zinc beta-ribbon"/>
    <property type="match status" value="1"/>
</dbReference>
<dbReference type="GO" id="GO:0003677">
    <property type="term" value="F:DNA binding"/>
    <property type="evidence" value="ECO:0007669"/>
    <property type="project" value="UniProtKB-KW"/>
</dbReference>
<keyword evidence="8 12" id="KW-0862">Zinc</keyword>
<proteinExistence type="inferred from homology"/>
<dbReference type="SMART" id="SM00493">
    <property type="entry name" value="TOPRIM"/>
    <property type="match status" value="1"/>
</dbReference>
<dbReference type="InterPro" id="IPR006295">
    <property type="entry name" value="DNA_primase_DnaG"/>
</dbReference>
<evidence type="ECO:0000256" key="13">
    <source>
        <dbReference type="PIRNR" id="PIRNR002811"/>
    </source>
</evidence>
<feature type="coiled-coil region" evidence="15">
    <location>
        <begin position="551"/>
        <end position="578"/>
    </location>
</feature>
<evidence type="ECO:0000256" key="5">
    <source>
        <dbReference type="ARBA" id="ARBA00022705"/>
    </source>
</evidence>
<dbReference type="Pfam" id="PF08275">
    <property type="entry name" value="DNAG_N"/>
    <property type="match status" value="1"/>
</dbReference>
<evidence type="ECO:0000256" key="2">
    <source>
        <dbReference type="ARBA" id="ARBA00022515"/>
    </source>
</evidence>
<dbReference type="Pfam" id="PF01807">
    <property type="entry name" value="Zn_ribbon_DnaG"/>
    <property type="match status" value="1"/>
</dbReference>
<comment type="catalytic activity">
    <reaction evidence="12">
        <text>ssDNA + n NTP = ssDNA/pppN(pN)n-1 hybrid + (n-1) diphosphate.</text>
        <dbReference type="EC" id="2.7.7.101"/>
    </reaction>
</comment>
<dbReference type="GO" id="GO:0006269">
    <property type="term" value="P:DNA replication, synthesis of primer"/>
    <property type="evidence" value="ECO:0007669"/>
    <property type="project" value="UniProtKB-UniRule"/>
</dbReference>
<dbReference type="InterPro" id="IPR030846">
    <property type="entry name" value="DnaG_bac"/>
</dbReference>
<gene>
    <name evidence="12" type="primary">dnaG</name>
    <name evidence="17" type="ORF">SAMN05443428_10728</name>
</gene>
<dbReference type="InterPro" id="IPR006171">
    <property type="entry name" value="TOPRIM_dom"/>
</dbReference>
<evidence type="ECO:0000256" key="12">
    <source>
        <dbReference type="HAMAP-Rule" id="MF_00974"/>
    </source>
</evidence>
<dbReference type="CDD" id="cd03364">
    <property type="entry name" value="TOPRIM_DnaG_primases"/>
    <property type="match status" value="1"/>
</dbReference>
<keyword evidence="18" id="KW-1185">Reference proteome</keyword>
<evidence type="ECO:0000256" key="10">
    <source>
        <dbReference type="ARBA" id="ARBA00023125"/>
    </source>
</evidence>
<dbReference type="InterPro" id="IPR037068">
    <property type="entry name" value="DNA_primase_core_N_sf"/>
</dbReference>
<dbReference type="GO" id="GO:0000428">
    <property type="term" value="C:DNA-directed RNA polymerase complex"/>
    <property type="evidence" value="ECO:0007669"/>
    <property type="project" value="UniProtKB-KW"/>
</dbReference>
<dbReference type="HAMAP" id="MF_00974">
    <property type="entry name" value="DNA_primase_DnaG"/>
    <property type="match status" value="1"/>
</dbReference>
<comment type="domain">
    <text evidence="12">Contains an N-terminal zinc-binding domain, a central core domain that contains the primase activity, and a C-terminal DnaB-binding domain.</text>
</comment>
<dbReference type="GO" id="GO:0008270">
    <property type="term" value="F:zinc ion binding"/>
    <property type="evidence" value="ECO:0007669"/>
    <property type="project" value="UniProtKB-UniRule"/>
</dbReference>
<evidence type="ECO:0000256" key="6">
    <source>
        <dbReference type="ARBA" id="ARBA00022723"/>
    </source>
</evidence>
<protein>
    <recommendedName>
        <fullName evidence="12 13">DNA primase</fullName>
        <ecNumber evidence="12">2.7.7.101</ecNumber>
    </recommendedName>
</protein>
<dbReference type="InterPro" id="IPR050219">
    <property type="entry name" value="DnaG_primase"/>
</dbReference>
<evidence type="ECO:0000256" key="1">
    <source>
        <dbReference type="ARBA" id="ARBA00022478"/>
    </source>
</evidence>
<dbReference type="GO" id="GO:0003899">
    <property type="term" value="F:DNA-directed RNA polymerase activity"/>
    <property type="evidence" value="ECO:0007669"/>
    <property type="project" value="UniProtKB-UniRule"/>
</dbReference>
<dbReference type="Gene3D" id="3.90.980.10">
    <property type="entry name" value="DNA primase, catalytic core, N-terminal domain"/>
    <property type="match status" value="1"/>
</dbReference>
<keyword evidence="9" id="KW-0460">Magnesium</keyword>
<dbReference type="STRING" id="1147123.SAMN05443428_10728"/>
<comment type="similarity">
    <text evidence="12 13">Belongs to the DnaG primase family.</text>
</comment>
<dbReference type="Pfam" id="PF10410">
    <property type="entry name" value="DnaB_bind"/>
    <property type="match status" value="1"/>
</dbReference>
<dbReference type="EMBL" id="FUYH01000007">
    <property type="protein sequence ID" value="SKA86028.1"/>
    <property type="molecule type" value="Genomic_DNA"/>
</dbReference>
<dbReference type="SUPFAM" id="SSF56731">
    <property type="entry name" value="DNA primase core"/>
    <property type="match status" value="1"/>
</dbReference>
<dbReference type="FunFam" id="3.90.580.10:FF:000001">
    <property type="entry name" value="DNA primase"/>
    <property type="match status" value="1"/>
</dbReference>
<evidence type="ECO:0000313" key="18">
    <source>
        <dbReference type="Proteomes" id="UP000190105"/>
    </source>
</evidence>
<dbReference type="PANTHER" id="PTHR30313:SF2">
    <property type="entry name" value="DNA PRIMASE"/>
    <property type="match status" value="1"/>
</dbReference>
<dbReference type="SUPFAM" id="SSF48024">
    <property type="entry name" value="N-terminal domain of DnaB helicase"/>
    <property type="match status" value="1"/>
</dbReference>
<dbReference type="InterPro" id="IPR002694">
    <property type="entry name" value="Znf_CHC2"/>
</dbReference>
<dbReference type="Gene3D" id="3.90.580.10">
    <property type="entry name" value="Zinc finger, CHC2-type domain"/>
    <property type="match status" value="1"/>
</dbReference>
<dbReference type="EC" id="2.7.7.101" evidence="12"/>
<keyword evidence="1 12" id="KW-0240">DNA-directed RNA polymerase</keyword>
<keyword evidence="4 12" id="KW-0548">Nucleotidyltransferase</keyword>
<evidence type="ECO:0000256" key="15">
    <source>
        <dbReference type="SAM" id="Coils"/>
    </source>
</evidence>
<reference evidence="18" key="1">
    <citation type="submission" date="2017-02" db="EMBL/GenBank/DDBJ databases">
        <authorList>
            <person name="Varghese N."/>
            <person name="Submissions S."/>
        </authorList>
    </citation>
    <scope>NUCLEOTIDE SEQUENCE [LARGE SCALE GENOMIC DNA]</scope>
    <source>
        <strain evidence="18">USBA 833</strain>
    </source>
</reference>
<dbReference type="Gene3D" id="1.10.860.10">
    <property type="entry name" value="DNAb Helicase, Chain A"/>
    <property type="match status" value="1"/>
</dbReference>
<comment type="subunit">
    <text evidence="12">Monomer. Interacts with DnaB.</text>
</comment>
<evidence type="ECO:0000256" key="3">
    <source>
        <dbReference type="ARBA" id="ARBA00022679"/>
    </source>
</evidence>